<dbReference type="InterPro" id="IPR011989">
    <property type="entry name" value="ARM-like"/>
</dbReference>
<dbReference type="AlphaFoldDB" id="A0A928Z3Z5"/>
<protein>
    <submittedName>
        <fullName evidence="4">HEAT repeat domain-containing protein</fullName>
    </submittedName>
</protein>
<dbReference type="PANTHER" id="PTHR12697">
    <property type="entry name" value="PBS LYASE HEAT-LIKE PROTEIN"/>
    <property type="match status" value="1"/>
</dbReference>
<keyword evidence="3" id="KW-0605">Phycobilisome</keyword>
<dbReference type="RefSeq" id="WP_264324598.1">
    <property type="nucleotide sequence ID" value="NZ_JADEXQ010000021.1"/>
</dbReference>
<keyword evidence="2" id="KW-0677">Repeat</keyword>
<dbReference type="InterPro" id="IPR016024">
    <property type="entry name" value="ARM-type_fold"/>
</dbReference>
<dbReference type="Pfam" id="PF02985">
    <property type="entry name" value="HEAT"/>
    <property type="match status" value="1"/>
</dbReference>
<dbReference type="Pfam" id="PF13646">
    <property type="entry name" value="HEAT_2"/>
    <property type="match status" value="1"/>
</dbReference>
<dbReference type="InterPro" id="IPR000357">
    <property type="entry name" value="HEAT"/>
</dbReference>
<name>A0A928Z3Z5_9CYAN</name>
<organism evidence="4 5">
    <name type="scientific">Romeriopsis navalis LEGE 11480</name>
    <dbReference type="NCBI Taxonomy" id="2777977"/>
    <lineage>
        <taxon>Bacteria</taxon>
        <taxon>Bacillati</taxon>
        <taxon>Cyanobacteriota</taxon>
        <taxon>Cyanophyceae</taxon>
        <taxon>Leptolyngbyales</taxon>
        <taxon>Leptolyngbyaceae</taxon>
        <taxon>Romeriopsis</taxon>
        <taxon>Romeriopsis navalis</taxon>
    </lineage>
</organism>
<evidence type="ECO:0000256" key="1">
    <source>
        <dbReference type="ARBA" id="ARBA00022549"/>
    </source>
</evidence>
<dbReference type="Proteomes" id="UP000625316">
    <property type="component" value="Unassembled WGS sequence"/>
</dbReference>
<dbReference type="PANTHER" id="PTHR12697:SF5">
    <property type="entry name" value="DEOXYHYPUSINE HYDROXYLASE"/>
    <property type="match status" value="1"/>
</dbReference>
<dbReference type="Gene3D" id="1.25.10.10">
    <property type="entry name" value="Leucine-rich Repeat Variant"/>
    <property type="match status" value="1"/>
</dbReference>
<gene>
    <name evidence="4" type="ORF">IQ266_08575</name>
</gene>
<sequence length="211" mass="22783">MSPLETDKVKALLQSIEAAANATELADAVKALAEEAIPETAPELIRALNYNNPGAAVAAVDGLIEIGDRAVQPLLDLLDNYNYGARAWALRALSGIGDPRSLSLLLDTAENDFALSVRRAAAYGLGSIHWEKMPNDQVAAAQKQCLAVLLELCRDPEWIVRYAAIAAIESLINSTPSLFSDSRVSLEQTHQTDPEMAVKARAELALQRIEH</sequence>
<comment type="caution">
    <text evidence="4">The sequence shown here is derived from an EMBL/GenBank/DDBJ whole genome shotgun (WGS) entry which is preliminary data.</text>
</comment>
<keyword evidence="5" id="KW-1185">Reference proteome</keyword>
<evidence type="ECO:0000256" key="3">
    <source>
        <dbReference type="ARBA" id="ARBA00022738"/>
    </source>
</evidence>
<dbReference type="SUPFAM" id="SSF48371">
    <property type="entry name" value="ARM repeat"/>
    <property type="match status" value="1"/>
</dbReference>
<evidence type="ECO:0000313" key="5">
    <source>
        <dbReference type="Proteomes" id="UP000625316"/>
    </source>
</evidence>
<proteinExistence type="predicted"/>
<accession>A0A928Z3Z5</accession>
<keyword evidence="1" id="KW-0042">Antenna complex</keyword>
<evidence type="ECO:0000313" key="4">
    <source>
        <dbReference type="EMBL" id="MBE9029780.1"/>
    </source>
</evidence>
<reference evidence="4" key="1">
    <citation type="submission" date="2020-10" db="EMBL/GenBank/DDBJ databases">
        <authorList>
            <person name="Castelo-Branco R."/>
            <person name="Eusebio N."/>
            <person name="Adriana R."/>
            <person name="Vieira A."/>
            <person name="Brugerolle De Fraissinette N."/>
            <person name="Rezende De Castro R."/>
            <person name="Schneider M.P."/>
            <person name="Vasconcelos V."/>
            <person name="Leao P.N."/>
        </authorList>
    </citation>
    <scope>NUCLEOTIDE SEQUENCE</scope>
    <source>
        <strain evidence="4">LEGE 11480</strain>
    </source>
</reference>
<dbReference type="EMBL" id="JADEXQ010000021">
    <property type="protein sequence ID" value="MBE9029780.1"/>
    <property type="molecule type" value="Genomic_DNA"/>
</dbReference>
<dbReference type="GO" id="GO:0030089">
    <property type="term" value="C:phycobilisome"/>
    <property type="evidence" value="ECO:0007669"/>
    <property type="project" value="UniProtKB-KW"/>
</dbReference>
<dbReference type="GO" id="GO:0016491">
    <property type="term" value="F:oxidoreductase activity"/>
    <property type="evidence" value="ECO:0007669"/>
    <property type="project" value="TreeGrafter"/>
</dbReference>
<evidence type="ECO:0000256" key="2">
    <source>
        <dbReference type="ARBA" id="ARBA00022737"/>
    </source>
</evidence>